<name>A0A8T1KS91_9STRA</name>
<protein>
    <submittedName>
        <fullName evidence="1">Uncharacterized protein</fullName>
    </submittedName>
</protein>
<accession>A0A8T1KS91</accession>
<gene>
    <name evidence="1" type="ORF">PC117_g11134</name>
</gene>
<reference evidence="1" key="1">
    <citation type="submission" date="2018-10" db="EMBL/GenBank/DDBJ databases">
        <title>Effector identification in a new, highly contiguous assembly of the strawberry crown rot pathogen Phytophthora cactorum.</title>
        <authorList>
            <person name="Armitage A.D."/>
            <person name="Nellist C.F."/>
            <person name="Bates H."/>
            <person name="Vickerstaff R.J."/>
            <person name="Harrison R.J."/>
        </authorList>
    </citation>
    <scope>NUCLEOTIDE SEQUENCE</scope>
    <source>
        <strain evidence="1">4040</strain>
    </source>
</reference>
<dbReference type="EMBL" id="RCMK01000282">
    <property type="protein sequence ID" value="KAG2938589.1"/>
    <property type="molecule type" value="Genomic_DNA"/>
</dbReference>
<proteinExistence type="predicted"/>
<organism evidence="1 2">
    <name type="scientific">Phytophthora cactorum</name>
    <dbReference type="NCBI Taxonomy" id="29920"/>
    <lineage>
        <taxon>Eukaryota</taxon>
        <taxon>Sar</taxon>
        <taxon>Stramenopiles</taxon>
        <taxon>Oomycota</taxon>
        <taxon>Peronosporomycetes</taxon>
        <taxon>Peronosporales</taxon>
        <taxon>Peronosporaceae</taxon>
        <taxon>Phytophthora</taxon>
    </lineage>
</organism>
<dbReference type="Proteomes" id="UP000736787">
    <property type="component" value="Unassembled WGS sequence"/>
</dbReference>
<evidence type="ECO:0000313" key="1">
    <source>
        <dbReference type="EMBL" id="KAG2938589.1"/>
    </source>
</evidence>
<sequence>MATAPVYPSEVRIKASPEDHPLSMSLWGRAIVDAIIQTDTKGPTECHAAVSTLMLRRLLDIKYPQTMVSTVGLTLD</sequence>
<dbReference type="AlphaFoldDB" id="A0A8T1KS91"/>
<comment type="caution">
    <text evidence="1">The sequence shown here is derived from an EMBL/GenBank/DDBJ whole genome shotgun (WGS) entry which is preliminary data.</text>
</comment>
<evidence type="ECO:0000313" key="2">
    <source>
        <dbReference type="Proteomes" id="UP000736787"/>
    </source>
</evidence>